<reference evidence="1" key="1">
    <citation type="journal article" date="2012" name="Enzyme Microb. Technol.">
        <title>Characterization of a novel thermostable ?-glucosidase from a metagenomic library of termite gut.</title>
        <authorList>
            <person name="Wang Q."/>
            <person name="Qian C."/>
            <person name="Zhang X.Z."/>
            <person name="Liu N."/>
            <person name="Yan X."/>
            <person name="Zhou Z."/>
        </authorList>
    </citation>
    <scope>NUCLEOTIDE SEQUENCE</scope>
</reference>
<proteinExistence type="predicted"/>
<dbReference type="InterPro" id="IPR036641">
    <property type="entry name" value="HPT_dom_sf"/>
</dbReference>
<dbReference type="Gene3D" id="1.20.120.160">
    <property type="entry name" value="HPT domain"/>
    <property type="match status" value="1"/>
</dbReference>
<dbReference type="EMBL" id="JQ844187">
    <property type="protein sequence ID" value="AGS52263.1"/>
    <property type="molecule type" value="Genomic_DNA"/>
</dbReference>
<dbReference type="SUPFAM" id="SSF47226">
    <property type="entry name" value="Histidine-containing phosphotransfer domain, HPT domain"/>
    <property type="match status" value="1"/>
</dbReference>
<evidence type="ECO:0000313" key="1">
    <source>
        <dbReference type="EMBL" id="AGS52263.1"/>
    </source>
</evidence>
<accession>A0A0A6ZH27</accession>
<evidence type="ECO:0008006" key="2">
    <source>
        <dbReference type="Google" id="ProtNLM"/>
    </source>
</evidence>
<organism evidence="1">
    <name type="scientific">uncultured bacterium contig00059</name>
    <dbReference type="NCBI Taxonomy" id="1181542"/>
    <lineage>
        <taxon>Bacteria</taxon>
        <taxon>environmental samples</taxon>
    </lineage>
</organism>
<name>A0A0A6ZH27_9BACT</name>
<dbReference type="GO" id="GO:0000160">
    <property type="term" value="P:phosphorelay signal transduction system"/>
    <property type="evidence" value="ECO:0007669"/>
    <property type="project" value="InterPro"/>
</dbReference>
<sequence>MTANDEFIKVSVQDAQKAIAALEKIYPQLENSNDTDADVRSYVIAVHGMKNVLANIGETELSHAALKLEQAGRNKDIAIMLNETPAFITALQAMVSKFKLKENTGDSAVPDGIQGEDTKYLCDKLSAIKEFCDVFNINAARNTLIELNQKTWPLEIKNGLDVIGGHLLHSAMKKAASAAEDIIANVKNSGSVAP</sequence>
<dbReference type="AlphaFoldDB" id="A0A0A6ZH27"/>
<protein>
    <recommendedName>
        <fullName evidence="2">HPt domain-containing protein</fullName>
    </recommendedName>
</protein>